<evidence type="ECO:0000313" key="1">
    <source>
        <dbReference type="EMBL" id="KAK3708988.1"/>
    </source>
</evidence>
<reference evidence="1" key="1">
    <citation type="submission" date="2023-07" db="EMBL/GenBank/DDBJ databases">
        <title>Black Yeasts Isolated from many extreme environments.</title>
        <authorList>
            <person name="Coleine C."/>
            <person name="Stajich J.E."/>
            <person name="Selbmann L."/>
        </authorList>
    </citation>
    <scope>NUCLEOTIDE SEQUENCE</scope>
    <source>
        <strain evidence="1">CCFEE 5714</strain>
    </source>
</reference>
<protein>
    <submittedName>
        <fullName evidence="1">Uncharacterized protein</fullName>
    </submittedName>
</protein>
<dbReference type="Proteomes" id="UP001281147">
    <property type="component" value="Unassembled WGS sequence"/>
</dbReference>
<dbReference type="EMBL" id="JAUTXU010000096">
    <property type="protein sequence ID" value="KAK3708988.1"/>
    <property type="molecule type" value="Genomic_DNA"/>
</dbReference>
<sequence>MSSLDIQNIIQSLSFSQVPVEELQERFEIFDGRILDLEQWRADQDQPHAHPEPSIAPRSKRRRLLPDEIGSFTSEASDTSFDSNAAAHAETVLLATLAANAETNPRIDALENRVNDLENAAMPSYAHPWHVQVVLLPWGRDLRGIWFSAGDATQHSMRSTTQQTEKEWTGAQSGPKLSFKSSTSGAWTTESIQAWANEAQEWLSPKACGPNGTVFQRLASRGLVQDVTLTAPDARHILHAINDAFGQVLNDETPTDETEDVRRYQGLREKFIPLRKVRKSARLRFLSPSEMISSANWTAAFLDSSVFMKVNDGQRRLYITTPRAYIQEHEDTWTWKRLRGLPIFNATADEQAAQAEKVAIEACWTYNDQLDHASSPHSSFASQWSTRSQAAITDDPDRQPMSPRSEVRILRQRTSSLPSSSSTAEKAREILPKRRVASFEPVATIPITANEQEAEISVKRRRISTSPEAERRGVNFTPRWSREPPSPFTSEAAAEARSQGTSSRKRGTTPFAYATPHSNSNFVARVDLVPGDGDTEADTDIGVDHSERGEEEWEGVDEGMTNQSDGESIMHEQDVDEDDLEEGLTI</sequence>
<keyword evidence="2" id="KW-1185">Reference proteome</keyword>
<name>A0ACC3N433_9PEZI</name>
<accession>A0ACC3N433</accession>
<gene>
    <name evidence="1" type="ORF">LTR37_011152</name>
</gene>
<comment type="caution">
    <text evidence="1">The sequence shown here is derived from an EMBL/GenBank/DDBJ whole genome shotgun (WGS) entry which is preliminary data.</text>
</comment>
<organism evidence="1 2">
    <name type="scientific">Vermiconidia calcicola</name>
    <dbReference type="NCBI Taxonomy" id="1690605"/>
    <lineage>
        <taxon>Eukaryota</taxon>
        <taxon>Fungi</taxon>
        <taxon>Dikarya</taxon>
        <taxon>Ascomycota</taxon>
        <taxon>Pezizomycotina</taxon>
        <taxon>Dothideomycetes</taxon>
        <taxon>Dothideomycetidae</taxon>
        <taxon>Mycosphaerellales</taxon>
        <taxon>Extremaceae</taxon>
        <taxon>Vermiconidia</taxon>
    </lineage>
</organism>
<evidence type="ECO:0000313" key="2">
    <source>
        <dbReference type="Proteomes" id="UP001281147"/>
    </source>
</evidence>
<proteinExistence type="predicted"/>